<dbReference type="Gene3D" id="3.20.80.10">
    <property type="entry name" value="Regulatory factor, effector binding domain"/>
    <property type="match status" value="1"/>
</dbReference>
<dbReference type="SMART" id="SM00871">
    <property type="entry name" value="AraC_E_bind"/>
    <property type="match status" value="1"/>
</dbReference>
<keyword evidence="3" id="KW-1185">Reference proteome</keyword>
<protein>
    <submittedName>
        <fullName evidence="2">GyrI-like domain-containing protein</fullName>
    </submittedName>
</protein>
<sequence length="176" mass="18725">MTTLPPPYDAAEPISTGTVADAPLVHTAVVSRTDFPMYEMPSLMDGTFSHLVPALEEVGIAPIGPAFSLHRRMPVDTADLEVGFPVDGHLTQTLTLPSGFEVRASVLPAGRVAAASHVGGYDGLAEAWGAFTAQLGEAGEQMAFPFWEFYVTAPTPDIDPATLRTDLFTLLAPRED</sequence>
<proteinExistence type="predicted"/>
<organism evidence="2 3">
    <name type="scientific">Brachybacterium rhamnosum</name>
    <dbReference type="NCBI Taxonomy" id="173361"/>
    <lineage>
        <taxon>Bacteria</taxon>
        <taxon>Bacillati</taxon>
        <taxon>Actinomycetota</taxon>
        <taxon>Actinomycetes</taxon>
        <taxon>Micrococcales</taxon>
        <taxon>Dermabacteraceae</taxon>
        <taxon>Brachybacterium</taxon>
    </lineage>
</organism>
<evidence type="ECO:0000313" key="2">
    <source>
        <dbReference type="EMBL" id="MFD1834895.1"/>
    </source>
</evidence>
<reference evidence="3" key="1">
    <citation type="journal article" date="2019" name="Int. J. Syst. Evol. Microbiol.">
        <title>The Global Catalogue of Microorganisms (GCM) 10K type strain sequencing project: providing services to taxonomists for standard genome sequencing and annotation.</title>
        <authorList>
            <consortium name="The Broad Institute Genomics Platform"/>
            <consortium name="The Broad Institute Genome Sequencing Center for Infectious Disease"/>
            <person name="Wu L."/>
            <person name="Ma J."/>
        </authorList>
    </citation>
    <scope>NUCLEOTIDE SEQUENCE [LARGE SCALE GENOMIC DNA]</scope>
    <source>
        <strain evidence="3">JCM 11650</strain>
    </source>
</reference>
<gene>
    <name evidence="2" type="ORF">ACFSDA_07375</name>
</gene>
<dbReference type="InterPro" id="IPR029442">
    <property type="entry name" value="GyrI-like"/>
</dbReference>
<dbReference type="InterPro" id="IPR011256">
    <property type="entry name" value="Reg_factor_effector_dom_sf"/>
</dbReference>
<name>A0ABW4PYN5_9MICO</name>
<feature type="domain" description="AraC effector-binding" evidence="1">
    <location>
        <begin position="25"/>
        <end position="172"/>
    </location>
</feature>
<evidence type="ECO:0000259" key="1">
    <source>
        <dbReference type="SMART" id="SM00871"/>
    </source>
</evidence>
<dbReference type="EMBL" id="JBHUFL010000002">
    <property type="protein sequence ID" value="MFD1834895.1"/>
    <property type="molecule type" value="Genomic_DNA"/>
</dbReference>
<dbReference type="InterPro" id="IPR010499">
    <property type="entry name" value="AraC_E-bd"/>
</dbReference>
<evidence type="ECO:0000313" key="3">
    <source>
        <dbReference type="Proteomes" id="UP001597280"/>
    </source>
</evidence>
<accession>A0ABW4PYN5</accession>
<dbReference type="Proteomes" id="UP001597280">
    <property type="component" value="Unassembled WGS sequence"/>
</dbReference>
<dbReference type="Pfam" id="PF06445">
    <property type="entry name" value="GyrI-like"/>
    <property type="match status" value="1"/>
</dbReference>
<dbReference type="RefSeq" id="WP_343904120.1">
    <property type="nucleotide sequence ID" value="NZ_BAAAIS010000002.1"/>
</dbReference>
<comment type="caution">
    <text evidence="2">The sequence shown here is derived from an EMBL/GenBank/DDBJ whole genome shotgun (WGS) entry which is preliminary data.</text>
</comment>
<dbReference type="SUPFAM" id="SSF55136">
    <property type="entry name" value="Probable bacterial effector-binding domain"/>
    <property type="match status" value="1"/>
</dbReference>